<dbReference type="AlphaFoldDB" id="A0A0C9Y7L3"/>
<dbReference type="OrthoDB" id="2684482at2759"/>
<reference evidence="1 2" key="1">
    <citation type="submission" date="2014-04" db="EMBL/GenBank/DDBJ databases">
        <authorList>
            <consortium name="DOE Joint Genome Institute"/>
            <person name="Kuo A."/>
            <person name="Kohler A."/>
            <person name="Costa M.D."/>
            <person name="Nagy L.G."/>
            <person name="Floudas D."/>
            <person name="Copeland A."/>
            <person name="Barry K.W."/>
            <person name="Cichocki N."/>
            <person name="Veneault-Fourrey C."/>
            <person name="LaButti K."/>
            <person name="Lindquist E.A."/>
            <person name="Lipzen A."/>
            <person name="Lundell T."/>
            <person name="Morin E."/>
            <person name="Murat C."/>
            <person name="Sun H."/>
            <person name="Tunlid A."/>
            <person name="Henrissat B."/>
            <person name="Grigoriev I.V."/>
            <person name="Hibbett D.S."/>
            <person name="Martin F."/>
            <person name="Nordberg H.P."/>
            <person name="Cantor M.N."/>
            <person name="Hua S.X."/>
        </authorList>
    </citation>
    <scope>NUCLEOTIDE SEQUENCE [LARGE SCALE GENOMIC DNA]</scope>
    <source>
        <strain evidence="1 2">441</strain>
    </source>
</reference>
<evidence type="ECO:0000313" key="2">
    <source>
        <dbReference type="Proteomes" id="UP000054018"/>
    </source>
</evidence>
<evidence type="ECO:0000313" key="1">
    <source>
        <dbReference type="EMBL" id="KIK12911.1"/>
    </source>
</evidence>
<dbReference type="HOGENOM" id="CLU_1428506_0_0_1"/>
<reference evidence="2" key="2">
    <citation type="submission" date="2015-01" db="EMBL/GenBank/DDBJ databases">
        <title>Evolutionary Origins and Diversification of the Mycorrhizal Mutualists.</title>
        <authorList>
            <consortium name="DOE Joint Genome Institute"/>
            <consortium name="Mycorrhizal Genomics Consortium"/>
            <person name="Kohler A."/>
            <person name="Kuo A."/>
            <person name="Nagy L.G."/>
            <person name="Floudas D."/>
            <person name="Copeland A."/>
            <person name="Barry K.W."/>
            <person name="Cichocki N."/>
            <person name="Veneault-Fourrey C."/>
            <person name="LaButti K."/>
            <person name="Lindquist E.A."/>
            <person name="Lipzen A."/>
            <person name="Lundell T."/>
            <person name="Morin E."/>
            <person name="Murat C."/>
            <person name="Riley R."/>
            <person name="Ohm R."/>
            <person name="Sun H."/>
            <person name="Tunlid A."/>
            <person name="Henrissat B."/>
            <person name="Grigoriev I.V."/>
            <person name="Hibbett D.S."/>
            <person name="Martin F."/>
        </authorList>
    </citation>
    <scope>NUCLEOTIDE SEQUENCE [LARGE SCALE GENOMIC DNA]</scope>
    <source>
        <strain evidence="2">441</strain>
    </source>
</reference>
<gene>
    <name evidence="1" type="ORF">PISMIDRAFT_18369</name>
</gene>
<dbReference type="STRING" id="765257.A0A0C9Y7L3"/>
<sequence>MEPRAEIKVSGSLLYTAHSFATSWLTVTLDVGRAVAADTVGLADRDVSVTPSVDSAGTTQGVVISGLGFSSSPTTFSLQCVGSLTWLETFLRDAKSEDIIQIVFQCWLFSISLIADFSYQLIMESIPHLVVVLASHGAVTAWSIFRVYSERAAETTYDDIVSGACDGVDVLGGWPSGVIQYVIIGINGGV</sequence>
<protein>
    <submittedName>
        <fullName evidence="1">Uncharacterized protein</fullName>
    </submittedName>
</protein>
<proteinExistence type="predicted"/>
<organism evidence="1 2">
    <name type="scientific">Pisolithus microcarpus 441</name>
    <dbReference type="NCBI Taxonomy" id="765257"/>
    <lineage>
        <taxon>Eukaryota</taxon>
        <taxon>Fungi</taxon>
        <taxon>Dikarya</taxon>
        <taxon>Basidiomycota</taxon>
        <taxon>Agaricomycotina</taxon>
        <taxon>Agaricomycetes</taxon>
        <taxon>Agaricomycetidae</taxon>
        <taxon>Boletales</taxon>
        <taxon>Sclerodermatineae</taxon>
        <taxon>Pisolithaceae</taxon>
        <taxon>Pisolithus</taxon>
    </lineage>
</organism>
<accession>A0A0C9Y7L3</accession>
<dbReference type="Proteomes" id="UP000054018">
    <property type="component" value="Unassembled WGS sequence"/>
</dbReference>
<name>A0A0C9Y7L3_9AGAM</name>
<dbReference type="EMBL" id="KN834036">
    <property type="protein sequence ID" value="KIK12911.1"/>
    <property type="molecule type" value="Genomic_DNA"/>
</dbReference>
<keyword evidence="2" id="KW-1185">Reference proteome</keyword>